<dbReference type="PROSITE" id="PS50056">
    <property type="entry name" value="TYR_PHOSPHATASE_2"/>
    <property type="match status" value="1"/>
</dbReference>
<accession>A0A7J7J4M8</accession>
<dbReference type="PANTHER" id="PTHR19134:SF562">
    <property type="entry name" value="PROTEIN-TYROSINE-PHOSPHATASE"/>
    <property type="match status" value="1"/>
</dbReference>
<dbReference type="SUPFAM" id="SSF49785">
    <property type="entry name" value="Galactose-binding domain-like"/>
    <property type="match status" value="1"/>
</dbReference>
<dbReference type="InterPro" id="IPR029021">
    <property type="entry name" value="Prot-tyrosine_phosphatase-like"/>
</dbReference>
<evidence type="ECO:0000259" key="14">
    <source>
        <dbReference type="PROSITE" id="PS50056"/>
    </source>
</evidence>
<comment type="subcellular location">
    <subcellularLocation>
        <location evidence="1">Membrane</location>
        <topology evidence="1">Single-pass type I membrane protein</topology>
    </subcellularLocation>
</comment>
<comment type="catalytic activity">
    <reaction evidence="11">
        <text>O-phospho-L-tyrosyl-[protein] + H2O = L-tyrosyl-[protein] + phosphate</text>
        <dbReference type="Rhea" id="RHEA:10684"/>
        <dbReference type="Rhea" id="RHEA-COMP:10136"/>
        <dbReference type="Rhea" id="RHEA-COMP:20101"/>
        <dbReference type="ChEBI" id="CHEBI:15377"/>
        <dbReference type="ChEBI" id="CHEBI:43474"/>
        <dbReference type="ChEBI" id="CHEBI:46858"/>
        <dbReference type="ChEBI" id="CHEBI:61978"/>
        <dbReference type="EC" id="3.1.3.48"/>
    </reaction>
</comment>
<evidence type="ECO:0000259" key="13">
    <source>
        <dbReference type="PROSITE" id="PS50055"/>
    </source>
</evidence>
<dbReference type="InterPro" id="IPR000242">
    <property type="entry name" value="PTP_cat"/>
</dbReference>
<dbReference type="Pfam" id="PF23144">
    <property type="entry name" value="Fn3_PTPRU"/>
    <property type="match status" value="1"/>
</dbReference>
<keyword evidence="10" id="KW-0325">Glycoprotein</keyword>
<dbReference type="CDD" id="cd00047">
    <property type="entry name" value="PTPc"/>
    <property type="match status" value="1"/>
</dbReference>
<dbReference type="SUPFAM" id="SSF52799">
    <property type="entry name" value="(Phosphotyrosine protein) phosphatases II"/>
    <property type="match status" value="1"/>
</dbReference>
<keyword evidence="7" id="KW-0904">Protein phosphatase</keyword>
<dbReference type="PRINTS" id="PR00700">
    <property type="entry name" value="PRTYPHPHTASE"/>
</dbReference>
<dbReference type="GO" id="GO:0016020">
    <property type="term" value="C:membrane"/>
    <property type="evidence" value="ECO:0007669"/>
    <property type="project" value="UniProtKB-SubCell"/>
</dbReference>
<keyword evidence="4 12" id="KW-0812">Transmembrane</keyword>
<dbReference type="AlphaFoldDB" id="A0A7J7J4M8"/>
<evidence type="ECO:0000256" key="8">
    <source>
        <dbReference type="ARBA" id="ARBA00022989"/>
    </source>
</evidence>
<dbReference type="OrthoDB" id="6058203at2759"/>
<keyword evidence="16" id="KW-1185">Reference proteome</keyword>
<feature type="transmembrane region" description="Helical" evidence="12">
    <location>
        <begin position="392"/>
        <end position="414"/>
    </location>
</feature>
<dbReference type="Gene3D" id="3.90.190.10">
    <property type="entry name" value="Protein tyrosine phosphatase superfamily"/>
    <property type="match status" value="1"/>
</dbReference>
<feature type="domain" description="Tyrosine-protein phosphatase" evidence="13">
    <location>
        <begin position="501"/>
        <end position="760"/>
    </location>
</feature>
<reference evidence="15" key="1">
    <citation type="submission" date="2020-06" db="EMBL/GenBank/DDBJ databases">
        <title>Draft genome of Bugula neritina, a colonial animal packing powerful symbionts and potential medicines.</title>
        <authorList>
            <person name="Rayko M."/>
        </authorList>
    </citation>
    <scope>NUCLEOTIDE SEQUENCE [LARGE SCALE GENOMIC DNA]</scope>
    <source>
        <strain evidence="15">Kwan_BN1</strain>
    </source>
</reference>
<dbReference type="SMART" id="SM00194">
    <property type="entry name" value="PTPc"/>
    <property type="match status" value="1"/>
</dbReference>
<evidence type="ECO:0000256" key="9">
    <source>
        <dbReference type="ARBA" id="ARBA00023136"/>
    </source>
</evidence>
<dbReference type="PANTHER" id="PTHR19134">
    <property type="entry name" value="RECEPTOR-TYPE TYROSINE-PROTEIN PHOSPHATASE"/>
    <property type="match status" value="1"/>
</dbReference>
<dbReference type="Pfam" id="PF00102">
    <property type="entry name" value="Y_phosphatase"/>
    <property type="match status" value="1"/>
</dbReference>
<dbReference type="InterPro" id="IPR003595">
    <property type="entry name" value="Tyr_Pase_cat"/>
</dbReference>
<evidence type="ECO:0000313" key="16">
    <source>
        <dbReference type="Proteomes" id="UP000593567"/>
    </source>
</evidence>
<dbReference type="InterPro" id="IPR057598">
    <property type="entry name" value="Fn3_PTPRU"/>
</dbReference>
<evidence type="ECO:0000256" key="12">
    <source>
        <dbReference type="SAM" id="Phobius"/>
    </source>
</evidence>
<evidence type="ECO:0000256" key="1">
    <source>
        <dbReference type="ARBA" id="ARBA00004479"/>
    </source>
</evidence>
<dbReference type="PROSITE" id="PS50055">
    <property type="entry name" value="TYR_PHOSPHATASE_PTP"/>
    <property type="match status" value="1"/>
</dbReference>
<dbReference type="FunFam" id="3.90.190.10:FF:000102">
    <property type="entry name" value="Receptor-type tyrosine-protein phosphatase"/>
    <property type="match status" value="1"/>
</dbReference>
<evidence type="ECO:0000313" key="15">
    <source>
        <dbReference type="EMBL" id="KAF6021102.1"/>
    </source>
</evidence>
<evidence type="ECO:0000256" key="11">
    <source>
        <dbReference type="ARBA" id="ARBA00051722"/>
    </source>
</evidence>
<proteinExistence type="inferred from homology"/>
<dbReference type="EC" id="3.1.3.48" evidence="3"/>
<dbReference type="SMART" id="SM00404">
    <property type="entry name" value="PTPc_motif"/>
    <property type="match status" value="1"/>
</dbReference>
<keyword evidence="6" id="KW-0378">Hydrolase</keyword>
<evidence type="ECO:0000256" key="7">
    <source>
        <dbReference type="ARBA" id="ARBA00022912"/>
    </source>
</evidence>
<keyword evidence="5" id="KW-0732">Signal</keyword>
<dbReference type="InterPro" id="IPR036116">
    <property type="entry name" value="FN3_sf"/>
</dbReference>
<dbReference type="Gene3D" id="2.60.120.260">
    <property type="entry name" value="Galactose-binding domain-like"/>
    <property type="match status" value="1"/>
</dbReference>
<dbReference type="InterPro" id="IPR050348">
    <property type="entry name" value="Protein-Tyr_Phosphatase"/>
</dbReference>
<dbReference type="InterPro" id="IPR008979">
    <property type="entry name" value="Galactose-bd-like_sf"/>
</dbReference>
<keyword evidence="8 12" id="KW-1133">Transmembrane helix</keyword>
<dbReference type="InterPro" id="IPR000387">
    <property type="entry name" value="Tyr_Pase_dom"/>
</dbReference>
<evidence type="ECO:0000256" key="5">
    <source>
        <dbReference type="ARBA" id="ARBA00022729"/>
    </source>
</evidence>
<dbReference type="Gene3D" id="2.60.40.10">
    <property type="entry name" value="Immunoglobulins"/>
    <property type="match status" value="2"/>
</dbReference>
<evidence type="ECO:0000256" key="2">
    <source>
        <dbReference type="ARBA" id="ARBA00009580"/>
    </source>
</evidence>
<comment type="similarity">
    <text evidence="2">Belongs to the protein-tyrosine phosphatase family.</text>
</comment>
<evidence type="ECO:0000256" key="3">
    <source>
        <dbReference type="ARBA" id="ARBA00013064"/>
    </source>
</evidence>
<feature type="domain" description="Tyrosine specific protein phosphatases" evidence="14">
    <location>
        <begin position="677"/>
        <end position="751"/>
    </location>
</feature>
<evidence type="ECO:0000256" key="4">
    <source>
        <dbReference type="ARBA" id="ARBA00022692"/>
    </source>
</evidence>
<dbReference type="PROSITE" id="PS00383">
    <property type="entry name" value="TYR_PHOSPHATASE_1"/>
    <property type="match status" value="1"/>
</dbReference>
<gene>
    <name evidence="15" type="ORF">EB796_020591</name>
</gene>
<dbReference type="SUPFAM" id="SSF49265">
    <property type="entry name" value="Fibronectin type III"/>
    <property type="match status" value="1"/>
</dbReference>
<dbReference type="InterPro" id="IPR013783">
    <property type="entry name" value="Ig-like_fold"/>
</dbReference>
<dbReference type="InterPro" id="IPR016130">
    <property type="entry name" value="Tyr_Pase_AS"/>
</dbReference>
<evidence type="ECO:0000256" key="10">
    <source>
        <dbReference type="ARBA" id="ARBA00023180"/>
    </source>
</evidence>
<dbReference type="EMBL" id="VXIV02003131">
    <property type="protein sequence ID" value="KAF6021102.1"/>
    <property type="molecule type" value="Genomic_DNA"/>
</dbReference>
<dbReference type="Proteomes" id="UP000593567">
    <property type="component" value="Unassembled WGS sequence"/>
</dbReference>
<name>A0A7J7J4M8_BUGNE</name>
<organism evidence="15 16">
    <name type="scientific">Bugula neritina</name>
    <name type="common">Brown bryozoan</name>
    <name type="synonym">Sertularia neritina</name>
    <dbReference type="NCBI Taxonomy" id="10212"/>
    <lineage>
        <taxon>Eukaryota</taxon>
        <taxon>Metazoa</taxon>
        <taxon>Spiralia</taxon>
        <taxon>Lophotrochozoa</taxon>
        <taxon>Bryozoa</taxon>
        <taxon>Gymnolaemata</taxon>
        <taxon>Cheilostomatida</taxon>
        <taxon>Flustrina</taxon>
        <taxon>Buguloidea</taxon>
        <taxon>Bugulidae</taxon>
        <taxon>Bugula</taxon>
    </lineage>
</organism>
<evidence type="ECO:0000256" key="6">
    <source>
        <dbReference type="ARBA" id="ARBA00022801"/>
    </source>
</evidence>
<sequence length="1001" mass="112421">MELNQPSQINSFIACGFNFGDLVTYEIAAGTSAGFGPPATGDIRVTCGLPIIPEVQTSYVTQELLKPKHKMTLTWEFYSSDILYYNLTVKHGEKTLSYDQYLDVEGGKREKVLDKIHPYTNYTIILIAVNNNYNESIPKPQYILTPELAPYDGPGLSVEVNSSCVTLSLQSPSEPNGVILFYSYKCGYASTTGREYQTENADEQSITMCGFPSAERIECDATATNSAGNSPVNITIGYTEIAISSSTLAELPGKKNSGETVSVTLHKVDIGSKEASSYLLIIEPEASQDGSRKKRAADESSGCDLTDLNALSGCYITAELNNSFFSNVDSQVFEVGDGKTYGGYDNKPLAPGSNHKLHQGATVKLSDGKILHKFLEPVSFFLHPSCDQICTIAIGVSLFILVVLVAVAIIGIFIKRNNSETEAREASAYQALELSERSKLMNDAEYATIPECSTDTAKNKTSYEEVDMTSIPTNKLEDYIKDETFIRKQFQISFTNHVISLQYPINSLLSFGNLPQPVMSVAELPTNKSKNRYRGVYPADETRVKLKRQTSEQSDYINATYIEKLFLKATSLFIATQGPMENTVDDFWLMIWQQGVEAIVMITNIIERGKVKCEQYWPQNLTTESSYDDITVYYVSYEEWADYVVRVFEVTKNGEKRRVRQYHYTAWPDHGVPDTMSPFISFYKKIKTETYQIDRPLLVHCSTGVGRTGVFIAMSNLLDQAHIHQHIDFYKCVTLMKECRPQIIQTEIEWRFRKNIFLHHVVNEVLRTSIDICTPIELDRKLETLTPPDNTEYLSMDEVVVEENGEFILHLFTAIKNLSKDKSVNRGSAPSNRGSNDISVIVDGDRDGKITSTSINPDDTTNSLVECTACYISTSTDVNMWIRINLADNYFVTKVNIFTGSQFVIMTKINILTKPDTGNVNPINHKSYWNSVYYEESGLAEWNVDIRPASYSLYVAVVRESSGGLTLSEVEVYGYGELDHILYTDNIFIFSILYNEYKQQP</sequence>
<comment type="caution">
    <text evidence="15">The sequence shown here is derived from an EMBL/GenBank/DDBJ whole genome shotgun (WGS) entry which is preliminary data.</text>
</comment>
<keyword evidence="9 12" id="KW-0472">Membrane</keyword>
<dbReference type="GO" id="GO:0004725">
    <property type="term" value="F:protein tyrosine phosphatase activity"/>
    <property type="evidence" value="ECO:0007669"/>
    <property type="project" value="UniProtKB-EC"/>
</dbReference>
<protein>
    <recommendedName>
        <fullName evidence="3">protein-tyrosine-phosphatase</fullName>
        <ecNumber evidence="3">3.1.3.48</ecNumber>
    </recommendedName>
</protein>